<dbReference type="GO" id="GO:0005737">
    <property type="term" value="C:cytoplasm"/>
    <property type="evidence" value="ECO:0007669"/>
    <property type="project" value="TreeGrafter"/>
</dbReference>
<dbReference type="SUPFAM" id="SSF54373">
    <property type="entry name" value="FAD-linked reductases, C-terminal domain"/>
    <property type="match status" value="1"/>
</dbReference>
<evidence type="ECO:0000256" key="5">
    <source>
        <dbReference type="ARBA" id="ARBA00050018"/>
    </source>
</evidence>
<dbReference type="UniPathway" id="UPA00060"/>
<dbReference type="InterPro" id="IPR036188">
    <property type="entry name" value="FAD/NAD-bd_sf"/>
</dbReference>
<comment type="pathway">
    <text evidence="1">Cofactor biosynthesis; thiamine diphosphate biosynthesis.</text>
</comment>
<dbReference type="EC" id="1.4.3.19" evidence="5"/>
<sequence>MEHRRAPDVVVVGAGIIGLTAAWRALVAGARVTVLDPAPGDGATHAAAGMLGPAMEAEFGEERLARIGAESGRLWPEYAAGLERAAGLAPGTLGPDATGTLAVAFDADDAALLRRRLALHRELGLETWEISPAEARDREPSLGPRVSAAAWIPGDHQVDPRAVRRALLDVVRGHPRARVVERTVTALTWEAGAVTGAIDDTGTVWRTRATAVGSGGTGDGQGRPGVVVLAAGYASATLYGGAPTRPVPGTTLRLEAAADTGPSTVVRGTVQGRPVYVVPRRARPGGRREIVVGATSDERAATTRTRAGDVFALLRDARALLPALDEADLVETTTRSRPGSPDNAPLLGEAAPGLILATGHYRSGILLAPHTAATLDTHLRTRAAPPPRTAPAGPSPRGASA</sequence>
<evidence type="ECO:0000256" key="6">
    <source>
        <dbReference type="SAM" id="MobiDB-lite"/>
    </source>
</evidence>
<dbReference type="PANTHER" id="PTHR13847:SF289">
    <property type="entry name" value="GLYCINE OXIDASE"/>
    <property type="match status" value="1"/>
</dbReference>
<comment type="caution">
    <text evidence="8">The sequence shown here is derived from an EMBL/GenBank/DDBJ whole genome shotgun (WGS) entry which is preliminary data.</text>
</comment>
<dbReference type="Gene3D" id="3.30.9.10">
    <property type="entry name" value="D-Amino Acid Oxidase, subunit A, domain 2"/>
    <property type="match status" value="1"/>
</dbReference>
<dbReference type="InterPro" id="IPR006076">
    <property type="entry name" value="FAD-dep_OxRdtase"/>
</dbReference>
<organism evidence="8 9">
    <name type="scientific">Myceligenerans xiligouense</name>
    <dbReference type="NCBI Taxonomy" id="253184"/>
    <lineage>
        <taxon>Bacteria</taxon>
        <taxon>Bacillati</taxon>
        <taxon>Actinomycetota</taxon>
        <taxon>Actinomycetes</taxon>
        <taxon>Micrococcales</taxon>
        <taxon>Promicromonosporaceae</taxon>
        <taxon>Myceligenerans</taxon>
    </lineage>
</organism>
<dbReference type="GO" id="GO:0050660">
    <property type="term" value="F:flavin adenine dinucleotide binding"/>
    <property type="evidence" value="ECO:0007669"/>
    <property type="project" value="InterPro"/>
</dbReference>
<comment type="catalytic activity">
    <reaction evidence="4">
        <text>glycine + O2 + H2O = glyoxylate + H2O2 + NH4(+)</text>
        <dbReference type="Rhea" id="RHEA:11532"/>
        <dbReference type="ChEBI" id="CHEBI:15377"/>
        <dbReference type="ChEBI" id="CHEBI:15379"/>
        <dbReference type="ChEBI" id="CHEBI:16240"/>
        <dbReference type="ChEBI" id="CHEBI:28938"/>
        <dbReference type="ChEBI" id="CHEBI:36655"/>
        <dbReference type="ChEBI" id="CHEBI:57305"/>
        <dbReference type="EC" id="1.4.3.19"/>
    </reaction>
</comment>
<feature type="region of interest" description="Disordered" evidence="6">
    <location>
        <begin position="379"/>
        <end position="401"/>
    </location>
</feature>
<evidence type="ECO:0000256" key="3">
    <source>
        <dbReference type="ARBA" id="ARBA00023002"/>
    </source>
</evidence>
<dbReference type="GO" id="GO:0043799">
    <property type="term" value="F:glycine oxidase activity"/>
    <property type="evidence" value="ECO:0007669"/>
    <property type="project" value="UniProtKB-EC"/>
</dbReference>
<accession>A0A3N4YT95</accession>
<dbReference type="EMBL" id="RKQZ01000001">
    <property type="protein sequence ID" value="RPF21800.1"/>
    <property type="molecule type" value="Genomic_DNA"/>
</dbReference>
<name>A0A3N4YT95_9MICO</name>
<dbReference type="InterPro" id="IPR012727">
    <property type="entry name" value="Gly_oxidase_ThiO"/>
</dbReference>
<evidence type="ECO:0000259" key="7">
    <source>
        <dbReference type="Pfam" id="PF01266"/>
    </source>
</evidence>
<dbReference type="GO" id="GO:0009228">
    <property type="term" value="P:thiamine biosynthetic process"/>
    <property type="evidence" value="ECO:0007669"/>
    <property type="project" value="UniProtKB-KW"/>
</dbReference>
<dbReference type="Proteomes" id="UP000280501">
    <property type="component" value="Unassembled WGS sequence"/>
</dbReference>
<evidence type="ECO:0000256" key="1">
    <source>
        <dbReference type="ARBA" id="ARBA00004948"/>
    </source>
</evidence>
<dbReference type="SUPFAM" id="SSF51905">
    <property type="entry name" value="FAD/NAD(P)-binding domain"/>
    <property type="match status" value="1"/>
</dbReference>
<dbReference type="Pfam" id="PF01266">
    <property type="entry name" value="DAO"/>
    <property type="match status" value="1"/>
</dbReference>
<dbReference type="Gene3D" id="3.50.50.60">
    <property type="entry name" value="FAD/NAD(P)-binding domain"/>
    <property type="match status" value="1"/>
</dbReference>
<keyword evidence="9" id="KW-1185">Reference proteome</keyword>
<evidence type="ECO:0000256" key="4">
    <source>
        <dbReference type="ARBA" id="ARBA00049872"/>
    </source>
</evidence>
<dbReference type="PANTHER" id="PTHR13847">
    <property type="entry name" value="SARCOSINE DEHYDROGENASE-RELATED"/>
    <property type="match status" value="1"/>
</dbReference>
<evidence type="ECO:0000313" key="8">
    <source>
        <dbReference type="EMBL" id="RPF21800.1"/>
    </source>
</evidence>
<feature type="compositionally biased region" description="Low complexity" evidence="6">
    <location>
        <begin position="390"/>
        <end position="401"/>
    </location>
</feature>
<gene>
    <name evidence="8" type="ORF">EDD34_2435</name>
</gene>
<dbReference type="NCBIfam" id="TIGR02352">
    <property type="entry name" value="thiamin_ThiO"/>
    <property type="match status" value="1"/>
</dbReference>
<reference evidence="8 9" key="1">
    <citation type="submission" date="2018-11" db="EMBL/GenBank/DDBJ databases">
        <title>Sequencing the genomes of 1000 actinobacteria strains.</title>
        <authorList>
            <person name="Klenk H.-P."/>
        </authorList>
    </citation>
    <scope>NUCLEOTIDE SEQUENCE [LARGE SCALE GENOMIC DNA]</scope>
    <source>
        <strain evidence="8 9">DSM 15700</strain>
    </source>
</reference>
<dbReference type="RefSeq" id="WP_123814801.1">
    <property type="nucleotide sequence ID" value="NZ_RKQZ01000001.1"/>
</dbReference>
<proteinExistence type="predicted"/>
<evidence type="ECO:0000313" key="9">
    <source>
        <dbReference type="Proteomes" id="UP000280501"/>
    </source>
</evidence>
<evidence type="ECO:0000256" key="2">
    <source>
        <dbReference type="ARBA" id="ARBA00022977"/>
    </source>
</evidence>
<feature type="domain" description="FAD dependent oxidoreductase" evidence="7">
    <location>
        <begin position="8"/>
        <end position="373"/>
    </location>
</feature>
<dbReference type="OrthoDB" id="3214401at2"/>
<protein>
    <recommendedName>
        <fullName evidence="5">glycine oxidase</fullName>
        <ecNumber evidence="5">1.4.3.19</ecNumber>
    </recommendedName>
</protein>
<dbReference type="GO" id="GO:0009229">
    <property type="term" value="P:thiamine diphosphate biosynthetic process"/>
    <property type="evidence" value="ECO:0007669"/>
    <property type="project" value="UniProtKB-UniPathway"/>
</dbReference>
<keyword evidence="3" id="KW-0560">Oxidoreductase</keyword>
<keyword evidence="2" id="KW-0784">Thiamine biosynthesis</keyword>
<dbReference type="AlphaFoldDB" id="A0A3N4YT95"/>